<dbReference type="AlphaFoldDB" id="A0A239Q0E5"/>
<evidence type="ECO:0000313" key="3">
    <source>
        <dbReference type="Proteomes" id="UP000198307"/>
    </source>
</evidence>
<dbReference type="PROSITE" id="PS51257">
    <property type="entry name" value="PROKAR_LIPOPROTEIN"/>
    <property type="match status" value="1"/>
</dbReference>
<feature type="chain" id="PRO_5012331159" description="Lipoprotein" evidence="1">
    <location>
        <begin position="20"/>
        <end position="162"/>
    </location>
</feature>
<reference evidence="2 3" key="1">
    <citation type="submission" date="2017-07" db="EMBL/GenBank/DDBJ databases">
        <authorList>
            <person name="Sun Z.S."/>
            <person name="Albrecht U."/>
            <person name="Echele G."/>
            <person name="Lee C.C."/>
        </authorList>
    </citation>
    <scope>NUCLEOTIDE SEQUENCE [LARGE SCALE GENOMIC DNA]</scope>
    <source>
        <strain evidence="2 3">DSM 14827</strain>
    </source>
</reference>
<organism evidence="2 3">
    <name type="scientific">Paracoccus seriniphilus</name>
    <dbReference type="NCBI Taxonomy" id="184748"/>
    <lineage>
        <taxon>Bacteria</taxon>
        <taxon>Pseudomonadati</taxon>
        <taxon>Pseudomonadota</taxon>
        <taxon>Alphaproteobacteria</taxon>
        <taxon>Rhodobacterales</taxon>
        <taxon>Paracoccaceae</taxon>
        <taxon>Paracoccus</taxon>
    </lineage>
</organism>
<evidence type="ECO:0000256" key="1">
    <source>
        <dbReference type="SAM" id="SignalP"/>
    </source>
</evidence>
<proteinExistence type="predicted"/>
<feature type="signal peptide" evidence="1">
    <location>
        <begin position="1"/>
        <end position="19"/>
    </location>
</feature>
<evidence type="ECO:0000313" key="2">
    <source>
        <dbReference type="EMBL" id="SNT76079.1"/>
    </source>
</evidence>
<accession>A0A239Q0E5</accession>
<dbReference type="EMBL" id="FZQB01000015">
    <property type="protein sequence ID" value="SNT76079.1"/>
    <property type="molecule type" value="Genomic_DNA"/>
</dbReference>
<dbReference type="RefSeq" id="WP_089345412.1">
    <property type="nucleotide sequence ID" value="NZ_CP067129.1"/>
</dbReference>
<name>A0A239Q0E5_9RHOB</name>
<gene>
    <name evidence="2" type="ORF">SAMN05444959_11532</name>
</gene>
<keyword evidence="3" id="KW-1185">Reference proteome</keyword>
<dbReference type="OrthoDB" id="7773807at2"/>
<keyword evidence="1" id="KW-0732">Signal</keyword>
<sequence length="162" mass="17372">MRKLTVPLLCSALFLTACGDSGWNPLGWFSSEPPRSTLEPETGYEQSSELRPVIGQISSARWEPLNEGRLLVVTATTPTKGYASVELVTARPQPAERITPDSDGVLRLRLVGWPPAPDAPAGQIARRPNDPITAALALSSTQLAPISSVEITSATNTVTLRR</sequence>
<dbReference type="Proteomes" id="UP000198307">
    <property type="component" value="Unassembled WGS sequence"/>
</dbReference>
<evidence type="ECO:0008006" key="4">
    <source>
        <dbReference type="Google" id="ProtNLM"/>
    </source>
</evidence>
<protein>
    <recommendedName>
        <fullName evidence="4">Lipoprotein</fullName>
    </recommendedName>
</protein>